<dbReference type="Gene3D" id="3.90.120.10">
    <property type="entry name" value="DNA Methylase, subunit A, domain 2"/>
    <property type="match status" value="1"/>
</dbReference>
<name>A0ABP0LLX2_9DINO</name>
<feature type="compositionally biased region" description="Basic and acidic residues" evidence="5">
    <location>
        <begin position="211"/>
        <end position="232"/>
    </location>
</feature>
<reference evidence="6 7" key="1">
    <citation type="submission" date="2024-02" db="EMBL/GenBank/DDBJ databases">
        <authorList>
            <person name="Chen Y."/>
            <person name="Shah S."/>
            <person name="Dougan E. K."/>
            <person name="Thang M."/>
            <person name="Chan C."/>
        </authorList>
    </citation>
    <scope>NUCLEOTIDE SEQUENCE [LARGE SCALE GENOMIC DNA]</scope>
</reference>
<dbReference type="InterPro" id="IPR029063">
    <property type="entry name" value="SAM-dependent_MTases_sf"/>
</dbReference>
<evidence type="ECO:0000256" key="3">
    <source>
        <dbReference type="PROSITE-ProRule" id="PRU01016"/>
    </source>
</evidence>
<feature type="compositionally biased region" description="Low complexity" evidence="5">
    <location>
        <begin position="1197"/>
        <end position="1206"/>
    </location>
</feature>
<dbReference type="EMBL" id="CAXAMN010013224">
    <property type="protein sequence ID" value="CAK9040154.1"/>
    <property type="molecule type" value="Genomic_DNA"/>
</dbReference>
<gene>
    <name evidence="6" type="ORF">CCMP2556_LOCUS21662</name>
</gene>
<keyword evidence="1 3" id="KW-0489">Methyltransferase</keyword>
<feature type="region of interest" description="Disordered" evidence="5">
    <location>
        <begin position="154"/>
        <end position="249"/>
    </location>
</feature>
<feature type="region of interest" description="Disordered" evidence="5">
    <location>
        <begin position="1179"/>
        <end position="1239"/>
    </location>
</feature>
<evidence type="ECO:0000256" key="5">
    <source>
        <dbReference type="SAM" id="MobiDB-lite"/>
    </source>
</evidence>
<protein>
    <recommendedName>
        <fullName evidence="8">DNA (cytosine-5-)-methyltransferase</fullName>
    </recommendedName>
</protein>
<organism evidence="6 7">
    <name type="scientific">Durusdinium trenchii</name>
    <dbReference type="NCBI Taxonomy" id="1381693"/>
    <lineage>
        <taxon>Eukaryota</taxon>
        <taxon>Sar</taxon>
        <taxon>Alveolata</taxon>
        <taxon>Dinophyceae</taxon>
        <taxon>Suessiales</taxon>
        <taxon>Symbiodiniaceae</taxon>
        <taxon>Durusdinium</taxon>
    </lineage>
</organism>
<keyword evidence="7" id="KW-1185">Reference proteome</keyword>
<dbReference type="SUPFAM" id="SSF53335">
    <property type="entry name" value="S-adenosyl-L-methionine-dependent methyltransferases"/>
    <property type="match status" value="1"/>
</dbReference>
<evidence type="ECO:0000256" key="1">
    <source>
        <dbReference type="ARBA" id="ARBA00022603"/>
    </source>
</evidence>
<dbReference type="Pfam" id="PF00145">
    <property type="entry name" value="DNA_methylase"/>
    <property type="match status" value="1"/>
</dbReference>
<evidence type="ECO:0000256" key="2">
    <source>
        <dbReference type="ARBA" id="ARBA00022679"/>
    </source>
</evidence>
<feature type="compositionally biased region" description="Basic and acidic residues" evidence="5">
    <location>
        <begin position="195"/>
        <end position="204"/>
    </location>
</feature>
<proteinExistence type="inferred from homology"/>
<keyword evidence="4" id="KW-0175">Coiled coil</keyword>
<evidence type="ECO:0008006" key="8">
    <source>
        <dbReference type="Google" id="ProtNLM"/>
    </source>
</evidence>
<sequence>MTAHMGPIPLPDGGTLTADDRARIQAEHAVSAAVRFRQQWGQRCLSLSGPPERLAAAKKLAEELIRKNGTEGGRITESNNGGNQSKEVQALRQQLGRIEGQMQVFNTQMQWVSSTLATATNAATTANQMATQAAAVAAQASALSKQAMEIVITDKKRKKATREQLQSESESDSASSPSKPQREGDEAQGEASGQEAKEQEKGDAEAAAVEKMVEPVVREVKLEEEKKEAAKESEDEEAGEPSEPTILPPNMQENVANAAGPIELVLHDCGEVVRGAFLCQAVLGAVLSDEKSLKELWSLRGAAGTKPCCLCQNVVGHMSREDVASHEWLVHYSCTNRTRFAKHTSASFQAMRDRLALVAAAGSKKELNALGQCFGLQYNDLGVLWHPTLKDQVCPVSQTMYDWMHVLVASGGVAQYEVNEFAKAVQQLGIPLSTLDQFSRTVILPWGRKNIPRDFFQERINPENDSHVRAFATEVMVALPILALFIETVLEPNSLLPEHCTSLKLMAEIIDILTKMDGAVHLATQLRDAVDKHGILFDKLYPGCVKPKAHWKFHIPEQIQSFGVNMSCFSPERKHRAIKAIASHVFNDAISGSVCLRIGYDTIQHFAENDNCCRAMHLEGPVREVEDGAKMLNFWSNEVSSVSLAKKIKTPVGVVAKGDLVLALDERMALLSDKHGSLVKEWSKVDAGLVEAFFYDHPDLRGENLRQKLEQTVMDWKTKTTRMEFNQESTYMDEVDLKKKYESRPELLAAILENAHRFFCPVKKVIAPNSMPSAFVTPEGDAVIPEPNVWEKQAPKLGAFDRPIRLALPCVGIDGCGEAFSKLGVPYIGAHVMDIEDRYRDHLCNHLPKGSFLLLGDAGDVVNLDLADLRRPIEMLCSGPPCPPWAGNGCRGGLAGDPRAQVFVGVMRQMLALISANELNAVVLENVRGILHVQEGQTQSFMSQLLSFLQEHVSDFNWGVCVLQASDYSLGQSRCRVFLRGLRATIGDLPDPLPPFGKKHLKEFLATNLPPVDTKALTKTMQQNLRDAENDIKEMLKNKEVGLEDILVFPLDRASGKTYQRRYSTNICPTLTCTNRYLFVASMDLAKPPEKRKFWRFLHPSERMVLQGFSKDTLAGKSDSLRVEASGNAYPVPLLMAVLHPILQKLKGAKFSAGGNVDDERVTTLLNKFEAYMESCANHTSNVKGPKNPKGPKKRPAAGPKGPLKAMKMKVKKGSANTMKVKKGNAKAMKGKKGHEKAVRSMKAAKTAQKLAYRFMSSSSS</sequence>
<keyword evidence="3" id="KW-0949">S-adenosyl-L-methionine</keyword>
<feature type="compositionally biased region" description="Basic residues" evidence="5">
    <location>
        <begin position="1220"/>
        <end position="1235"/>
    </location>
</feature>
<feature type="active site" evidence="3">
    <location>
        <position position="882"/>
    </location>
</feature>
<dbReference type="InterPro" id="IPR001525">
    <property type="entry name" value="C5_MeTfrase"/>
</dbReference>
<keyword evidence="2 3" id="KW-0808">Transferase</keyword>
<comment type="similarity">
    <text evidence="3">Belongs to the class I-like SAM-binding methyltransferase superfamily. C5-methyltransferase family.</text>
</comment>
<dbReference type="Gene3D" id="3.40.50.150">
    <property type="entry name" value="Vaccinia Virus protein VP39"/>
    <property type="match status" value="1"/>
</dbReference>
<dbReference type="PROSITE" id="PS51679">
    <property type="entry name" value="SAM_MT_C5"/>
    <property type="match status" value="1"/>
</dbReference>
<accession>A0ABP0LLX2</accession>
<feature type="coiled-coil region" evidence="4">
    <location>
        <begin position="1018"/>
        <end position="1045"/>
    </location>
</feature>
<dbReference type="Proteomes" id="UP001642484">
    <property type="component" value="Unassembled WGS sequence"/>
</dbReference>
<evidence type="ECO:0000313" key="6">
    <source>
        <dbReference type="EMBL" id="CAK9040154.1"/>
    </source>
</evidence>
<evidence type="ECO:0000313" key="7">
    <source>
        <dbReference type="Proteomes" id="UP001642484"/>
    </source>
</evidence>
<evidence type="ECO:0000256" key="4">
    <source>
        <dbReference type="SAM" id="Coils"/>
    </source>
</evidence>
<comment type="caution">
    <text evidence="6">The sequence shown here is derived from an EMBL/GenBank/DDBJ whole genome shotgun (WGS) entry which is preliminary data.</text>
</comment>